<dbReference type="InterPro" id="IPR001878">
    <property type="entry name" value="Znf_CCHC"/>
</dbReference>
<keyword evidence="1" id="KW-0863">Zinc-finger</keyword>
<feature type="region of interest" description="Disordered" evidence="2">
    <location>
        <begin position="425"/>
        <end position="453"/>
    </location>
</feature>
<feature type="region of interest" description="Disordered" evidence="2">
    <location>
        <begin position="1"/>
        <end position="53"/>
    </location>
</feature>
<feature type="domain" description="CCHC-type" evidence="3">
    <location>
        <begin position="326"/>
        <end position="340"/>
    </location>
</feature>
<feature type="domain" description="CCHC-type" evidence="3">
    <location>
        <begin position="55"/>
        <end position="70"/>
    </location>
</feature>
<feature type="domain" description="CCHC-type" evidence="3">
    <location>
        <begin position="101"/>
        <end position="116"/>
    </location>
</feature>
<keyword evidence="1" id="KW-0479">Metal-binding</keyword>
<dbReference type="PANTHER" id="PTHR23002">
    <property type="entry name" value="ZINC FINGER CCHC DOMAIN CONTAINING PROTEIN"/>
    <property type="match status" value="1"/>
</dbReference>
<evidence type="ECO:0000256" key="2">
    <source>
        <dbReference type="SAM" id="MobiDB-lite"/>
    </source>
</evidence>
<sequence length="475" mass="52526">MPGWDDSSAVDAGWGAPAAPEEVSRPDTFQADDHGGDGGYGGDEEGGNQENSDSCRVCGQEGHFARECPDKPANDGACFNCGEQGHMKGDCPEPPKPRGNCRICDQEGHMARECPEKPAELCRNCNLEGHNANDCENPRFIDKSLILQKSAEEAWEDLKTANNEEDFDAFKIHLLEYMKACPGSKFDEIETAFRANEFNYYLFALDREVEYYECIIGPNGESDAKYTWTLNKSPKPRRSRAIGHRMAQTPAENLERLKFAGEVMNETKSFCYVCKKKGHSKRECEVEQAEDEFERVVLKCGNCSALDHRLRDCPEPRKPDYNPNACKNCGEEGHRVAECPIPRVADENTECRKCGEMGHFSKECPQGGGGGDGHRSSDCTNERVFKCRNCDEFGHSAKECSKPKDITRVKCNNCGEMGHYSRGCTNEKPADEEEETNYAYPPTTSAPAPAPAASVQTFEAPAWGSAAEVVADGGW</sequence>
<evidence type="ECO:0000259" key="3">
    <source>
        <dbReference type="PROSITE" id="PS50158"/>
    </source>
</evidence>
<feature type="domain" description="CCHC-type" evidence="3">
    <location>
        <begin position="351"/>
        <end position="366"/>
    </location>
</feature>
<dbReference type="PROSITE" id="PS50158">
    <property type="entry name" value="ZF_CCHC"/>
    <property type="match status" value="9"/>
</dbReference>
<dbReference type="InterPro" id="IPR025836">
    <property type="entry name" value="Zn_knuckle_CX2CX4HX4C"/>
</dbReference>
<gene>
    <name evidence="4" type="ORF">Q9L58_001627</name>
</gene>
<protein>
    <recommendedName>
        <fullName evidence="3">CCHC-type domain-containing protein</fullName>
    </recommendedName>
</protein>
<comment type="caution">
    <text evidence="4">The sequence shown here is derived from an EMBL/GenBank/DDBJ whole genome shotgun (WGS) entry which is preliminary data.</text>
</comment>
<feature type="domain" description="CCHC-type" evidence="3">
    <location>
        <begin position="122"/>
        <end position="137"/>
    </location>
</feature>
<dbReference type="Pfam" id="PF14392">
    <property type="entry name" value="zf-CCHC_4"/>
    <property type="match status" value="3"/>
</dbReference>
<keyword evidence="1" id="KW-0862">Zinc</keyword>
<proteinExistence type="predicted"/>
<evidence type="ECO:0000256" key="1">
    <source>
        <dbReference type="PROSITE-ProRule" id="PRU00047"/>
    </source>
</evidence>
<dbReference type="Gene3D" id="4.10.60.10">
    <property type="entry name" value="Zinc finger, CCHC-type"/>
    <property type="match status" value="6"/>
</dbReference>
<feature type="compositionally biased region" description="Low complexity" evidence="2">
    <location>
        <begin position="438"/>
        <end position="453"/>
    </location>
</feature>
<organism evidence="4 5">
    <name type="scientific">Discina gigas</name>
    <dbReference type="NCBI Taxonomy" id="1032678"/>
    <lineage>
        <taxon>Eukaryota</taxon>
        <taxon>Fungi</taxon>
        <taxon>Dikarya</taxon>
        <taxon>Ascomycota</taxon>
        <taxon>Pezizomycotina</taxon>
        <taxon>Pezizomycetes</taxon>
        <taxon>Pezizales</taxon>
        <taxon>Discinaceae</taxon>
        <taxon>Discina</taxon>
    </lineage>
</organism>
<dbReference type="EMBL" id="JBBBZM010000012">
    <property type="protein sequence ID" value="KAL0639400.1"/>
    <property type="molecule type" value="Genomic_DNA"/>
</dbReference>
<dbReference type="InterPro" id="IPR036875">
    <property type="entry name" value="Znf_CCHC_sf"/>
</dbReference>
<feature type="domain" description="CCHC-type" evidence="3">
    <location>
        <begin position="78"/>
        <end position="93"/>
    </location>
</feature>
<accession>A0ABR3GUD2</accession>
<dbReference type="Pfam" id="PF00098">
    <property type="entry name" value="zf-CCHC"/>
    <property type="match status" value="7"/>
</dbReference>
<dbReference type="Proteomes" id="UP001447188">
    <property type="component" value="Unassembled WGS sequence"/>
</dbReference>
<keyword evidence="5" id="KW-1185">Reference proteome</keyword>
<evidence type="ECO:0000313" key="4">
    <source>
        <dbReference type="EMBL" id="KAL0639400.1"/>
    </source>
</evidence>
<dbReference type="SUPFAM" id="SSF57756">
    <property type="entry name" value="Retrovirus zinc finger-like domains"/>
    <property type="match status" value="6"/>
</dbReference>
<evidence type="ECO:0000313" key="5">
    <source>
        <dbReference type="Proteomes" id="UP001447188"/>
    </source>
</evidence>
<dbReference type="SMART" id="SM00343">
    <property type="entry name" value="ZnF_C2HC"/>
    <property type="match status" value="11"/>
</dbReference>
<reference evidence="4 5" key="1">
    <citation type="submission" date="2024-02" db="EMBL/GenBank/DDBJ databases">
        <title>Discinaceae phylogenomics.</title>
        <authorList>
            <person name="Dirks A.C."/>
            <person name="James T.Y."/>
        </authorList>
    </citation>
    <scope>NUCLEOTIDE SEQUENCE [LARGE SCALE GENOMIC DNA]</scope>
    <source>
        <strain evidence="4 5">ACD0624</strain>
    </source>
</reference>
<name>A0ABR3GUD2_9PEZI</name>
<feature type="domain" description="CCHC-type" evidence="3">
    <location>
        <begin position="271"/>
        <end position="284"/>
    </location>
</feature>
<dbReference type="InterPro" id="IPR051714">
    <property type="entry name" value="Znf_CCHC_NABP"/>
</dbReference>
<feature type="domain" description="CCHC-type" evidence="3">
    <location>
        <begin position="410"/>
        <end position="426"/>
    </location>
</feature>
<feature type="domain" description="CCHC-type" evidence="3">
    <location>
        <begin position="386"/>
        <end position="402"/>
    </location>
</feature>